<dbReference type="EMBL" id="JBHULN010000003">
    <property type="protein sequence ID" value="MFD2570324.1"/>
    <property type="molecule type" value="Genomic_DNA"/>
</dbReference>
<dbReference type="Gene3D" id="2.70.98.70">
    <property type="match status" value="1"/>
</dbReference>
<feature type="signal peptide" evidence="5">
    <location>
        <begin position="1"/>
        <end position="18"/>
    </location>
</feature>
<organism evidence="7 8">
    <name type="scientific">Spirosoma soli</name>
    <dbReference type="NCBI Taxonomy" id="1770529"/>
    <lineage>
        <taxon>Bacteria</taxon>
        <taxon>Pseudomonadati</taxon>
        <taxon>Bacteroidota</taxon>
        <taxon>Cytophagia</taxon>
        <taxon>Cytophagales</taxon>
        <taxon>Cytophagaceae</taxon>
        <taxon>Spirosoma</taxon>
    </lineage>
</organism>
<dbReference type="PANTHER" id="PTHR39210:SF1">
    <property type="entry name" value="HEPARIN-SULFATE LYASE"/>
    <property type="match status" value="1"/>
</dbReference>
<evidence type="ECO:0000256" key="1">
    <source>
        <dbReference type="ARBA" id="ARBA00004418"/>
    </source>
</evidence>
<dbReference type="SUPFAM" id="SSF48230">
    <property type="entry name" value="Chondroitin AC/alginate lyase"/>
    <property type="match status" value="1"/>
</dbReference>
<gene>
    <name evidence="7" type="ORF">ACFSUS_06740</name>
</gene>
<dbReference type="InterPro" id="IPR008929">
    <property type="entry name" value="Chondroitin_lyas"/>
</dbReference>
<comment type="subcellular location">
    <subcellularLocation>
        <location evidence="1">Periplasm</location>
    </subcellularLocation>
</comment>
<evidence type="ECO:0000313" key="7">
    <source>
        <dbReference type="EMBL" id="MFD2570324.1"/>
    </source>
</evidence>
<evidence type="ECO:0000256" key="4">
    <source>
        <dbReference type="ARBA" id="ARBA00023239"/>
    </source>
</evidence>
<dbReference type="Proteomes" id="UP001597469">
    <property type="component" value="Unassembled WGS sequence"/>
</dbReference>
<dbReference type="Pfam" id="PF07940">
    <property type="entry name" value="Hepar_II_III_C"/>
    <property type="match status" value="1"/>
</dbReference>
<evidence type="ECO:0000313" key="8">
    <source>
        <dbReference type="Proteomes" id="UP001597469"/>
    </source>
</evidence>
<dbReference type="PANTHER" id="PTHR39210">
    <property type="entry name" value="HEPARIN-SULFATE LYASE"/>
    <property type="match status" value="1"/>
</dbReference>
<proteinExistence type="predicted"/>
<sequence>MKNYFLLCLGLSVTLSQAQVTPRNLLATRFPLTTLRSLVTRLDQWKPYPNTPEGWQKALPDTVRTSLIKAGEQAVARPFESLPATLTLEYVRTGNRSHYEQVSFGKRNQLLTLVLAEAIEGKGRFTDAILNGVWSICEESFWGVPAHLNTQRAKSGLPDVDDRTVDLFAAETAALLALADYFVGDQLAKVSPLVRPRMYAETNQRIFLPLMEHADRYGYLKPGAKVNNWNPWIMSNWLTAALLLETDEMRRTEMVHSAMNGLDLYINDLGNDGGCDEGPSYWFVAGACVFDALELLHSATNGKVNVFNDPIIRNMASYVYKMHIAGGYFVDFADADPTLKPDGLMLYRFGNSIRNDTLARFGTWAYHTFKQTDSPLGFNRHRRVQNLLTIREAGSQTPTFQDVRDAWFTDVQVMTARSDKGLYVASHGGHNAESHNHNDVGDFILYANGQPVIIDVGRGAYTAKTFSAKRYDIWYNTSLYHNLPIINGVGQSEGRAFEARDVRYNATSNASSLAMDLAKAYPAAAGVDRWNRLVKLDRSRNAVLIQDNYVLSQPPTSIQQAFMTVCQVNTSQPGKVTFQTADGHTVVLAYDAKVWQAKAETIPLNSPEDATLASKWANRPIQRVLLSHIPRNTKGQTAFTFTLL</sequence>
<evidence type="ECO:0000256" key="2">
    <source>
        <dbReference type="ARBA" id="ARBA00022729"/>
    </source>
</evidence>
<evidence type="ECO:0000256" key="5">
    <source>
        <dbReference type="SAM" id="SignalP"/>
    </source>
</evidence>
<evidence type="ECO:0000256" key="3">
    <source>
        <dbReference type="ARBA" id="ARBA00022764"/>
    </source>
</evidence>
<keyword evidence="2 5" id="KW-0732">Signal</keyword>
<feature type="chain" id="PRO_5047463117" evidence="5">
    <location>
        <begin position="19"/>
        <end position="644"/>
    </location>
</feature>
<dbReference type="InterPro" id="IPR012480">
    <property type="entry name" value="Hepar_II_III_C"/>
</dbReference>
<comment type="caution">
    <text evidence="7">The sequence shown here is derived from an EMBL/GenBank/DDBJ whole genome shotgun (WGS) entry which is preliminary data.</text>
</comment>
<name>A0ABW5M0D3_9BACT</name>
<keyword evidence="8" id="KW-1185">Reference proteome</keyword>
<keyword evidence="4" id="KW-0456">Lyase</keyword>
<evidence type="ECO:0000259" key="6">
    <source>
        <dbReference type="Pfam" id="PF07940"/>
    </source>
</evidence>
<feature type="domain" description="Heparinase II/III-like C-terminal" evidence="6">
    <location>
        <begin position="424"/>
        <end position="611"/>
    </location>
</feature>
<reference evidence="8" key="1">
    <citation type="journal article" date="2019" name="Int. J. Syst. Evol. Microbiol.">
        <title>The Global Catalogue of Microorganisms (GCM) 10K type strain sequencing project: providing services to taxonomists for standard genome sequencing and annotation.</title>
        <authorList>
            <consortium name="The Broad Institute Genomics Platform"/>
            <consortium name="The Broad Institute Genome Sequencing Center for Infectious Disease"/>
            <person name="Wu L."/>
            <person name="Ma J."/>
        </authorList>
    </citation>
    <scope>NUCLEOTIDE SEQUENCE [LARGE SCALE GENOMIC DNA]</scope>
    <source>
        <strain evidence="8">KCTC 42805</strain>
    </source>
</reference>
<protein>
    <submittedName>
        <fullName evidence="7">Heparinase II/III family protein</fullName>
    </submittedName>
</protein>
<dbReference type="Gene3D" id="1.50.10.100">
    <property type="entry name" value="Chondroitin AC/alginate lyase"/>
    <property type="match status" value="1"/>
</dbReference>
<accession>A0ABW5M0D3</accession>
<keyword evidence="3" id="KW-0574">Periplasm</keyword>
<dbReference type="RefSeq" id="WP_381520894.1">
    <property type="nucleotide sequence ID" value="NZ_JBHULN010000003.1"/>
</dbReference>